<sequence length="362" mass="42352">MKKWQIGWGPIVSCNMKCKFCYSENSRKNTQSLSYQDWVSFIDNNYKYIDAINYGTGENTMSDEWFKLVKHIREQYPNIAQALTTNGYLSERIMEDSEYDEIIKKSINEVDVSLDFSAPMKHNEFRGQKHAYRWAINTLEYLKDKDIETTIVFLGSPETLEKENIKGLFEIGKKYNAKLRMNIYRPTNGINDASKRFIPSFEQIIDTLYYINNNYRIVAICDPLFSSILTEDNYEEDPSGSNSLRILGDGSITPSTYLISEEFKRANIKMLDALKVIENDNLFNDVILAPIPKECEQCQYVNTCKGGVYDRRYLWYGDFNERDPYCPFRNSQSIKFEKVKVKRDNDFSSIHDGYLPTMFFNC</sequence>
<dbReference type="SFLD" id="SFLDG01067">
    <property type="entry name" value="SPASM/twitch_domain_containing"/>
    <property type="match status" value="1"/>
</dbReference>
<dbReference type="EMBL" id="FRAG01000034">
    <property type="protein sequence ID" value="SHK19054.1"/>
    <property type="molecule type" value="Genomic_DNA"/>
</dbReference>
<evidence type="ECO:0000256" key="4">
    <source>
        <dbReference type="ARBA" id="ARBA00023014"/>
    </source>
</evidence>
<name>A0A1M6QFH6_PARC5</name>
<dbReference type="PANTHER" id="PTHR11228">
    <property type="entry name" value="RADICAL SAM DOMAIN PROTEIN"/>
    <property type="match status" value="1"/>
</dbReference>
<evidence type="ECO:0000313" key="6">
    <source>
        <dbReference type="EMBL" id="SHK19054.1"/>
    </source>
</evidence>
<dbReference type="CDD" id="cd01335">
    <property type="entry name" value="Radical_SAM"/>
    <property type="match status" value="1"/>
</dbReference>
<dbReference type="InterPro" id="IPR013785">
    <property type="entry name" value="Aldolase_TIM"/>
</dbReference>
<keyword evidence="3" id="KW-0408">Iron</keyword>
<dbReference type="InterPro" id="IPR007197">
    <property type="entry name" value="rSAM"/>
</dbReference>
<dbReference type="Pfam" id="PF04055">
    <property type="entry name" value="Radical_SAM"/>
    <property type="match status" value="1"/>
</dbReference>
<dbReference type="AlphaFoldDB" id="A0A1M6QFH6"/>
<evidence type="ECO:0000313" key="7">
    <source>
        <dbReference type="Proteomes" id="UP000184465"/>
    </source>
</evidence>
<gene>
    <name evidence="6" type="ORF">SAMN02745912_02556</name>
</gene>
<evidence type="ECO:0000256" key="3">
    <source>
        <dbReference type="ARBA" id="ARBA00023004"/>
    </source>
</evidence>
<dbReference type="InterPro" id="IPR058240">
    <property type="entry name" value="rSAM_sf"/>
</dbReference>
<dbReference type="SFLD" id="SFLDS00029">
    <property type="entry name" value="Radical_SAM"/>
    <property type="match status" value="1"/>
</dbReference>
<keyword evidence="7" id="KW-1185">Reference proteome</keyword>
<dbReference type="GO" id="GO:0051536">
    <property type="term" value="F:iron-sulfur cluster binding"/>
    <property type="evidence" value="ECO:0007669"/>
    <property type="project" value="UniProtKB-KW"/>
</dbReference>
<dbReference type="NCBIfam" id="TIGR04085">
    <property type="entry name" value="rSAM_more_4Fe4S"/>
    <property type="match status" value="1"/>
</dbReference>
<keyword evidence="2" id="KW-0479">Metal-binding</keyword>
<proteinExistence type="predicted"/>
<dbReference type="InterPro" id="IPR023885">
    <property type="entry name" value="4Fe4S-binding_SPASM_dom"/>
</dbReference>
<dbReference type="GO" id="GO:0046872">
    <property type="term" value="F:metal ion binding"/>
    <property type="evidence" value="ECO:0007669"/>
    <property type="project" value="UniProtKB-KW"/>
</dbReference>
<dbReference type="OrthoDB" id="7021155at2"/>
<accession>A0A1M6QFH6</accession>
<dbReference type="STRING" id="1121301.SAMN02745912_02556"/>
<dbReference type="PANTHER" id="PTHR11228:SF7">
    <property type="entry name" value="PQQA PEPTIDE CYCLASE"/>
    <property type="match status" value="1"/>
</dbReference>
<feature type="domain" description="Radical SAM core" evidence="5">
    <location>
        <begin position="1"/>
        <end position="216"/>
    </location>
</feature>
<evidence type="ECO:0000259" key="5">
    <source>
        <dbReference type="PROSITE" id="PS51918"/>
    </source>
</evidence>
<organism evidence="6 7">
    <name type="scientific">Paramaledivibacter caminithermalis (strain DSM 15212 / CIP 107654 / DViRD3)</name>
    <name type="common">Clostridium caminithermale</name>
    <dbReference type="NCBI Taxonomy" id="1121301"/>
    <lineage>
        <taxon>Bacteria</taxon>
        <taxon>Bacillati</taxon>
        <taxon>Bacillota</taxon>
        <taxon>Clostridia</taxon>
        <taxon>Peptostreptococcales</taxon>
        <taxon>Caminicellaceae</taxon>
        <taxon>Paramaledivibacter</taxon>
    </lineage>
</organism>
<dbReference type="GO" id="GO:0003824">
    <property type="term" value="F:catalytic activity"/>
    <property type="evidence" value="ECO:0007669"/>
    <property type="project" value="InterPro"/>
</dbReference>
<dbReference type="Gene3D" id="3.20.20.70">
    <property type="entry name" value="Aldolase class I"/>
    <property type="match status" value="1"/>
</dbReference>
<evidence type="ECO:0000256" key="2">
    <source>
        <dbReference type="ARBA" id="ARBA00022723"/>
    </source>
</evidence>
<protein>
    <submittedName>
        <fullName evidence="6">Radical SAM additional 4Fe4S-binding SPASM domain-containing protein</fullName>
    </submittedName>
</protein>
<keyword evidence="4" id="KW-0411">Iron-sulfur</keyword>
<dbReference type="RefSeq" id="WP_073150671.1">
    <property type="nucleotide sequence ID" value="NZ_FRAG01000034.1"/>
</dbReference>
<evidence type="ECO:0000256" key="1">
    <source>
        <dbReference type="ARBA" id="ARBA00022691"/>
    </source>
</evidence>
<dbReference type="PROSITE" id="PS51918">
    <property type="entry name" value="RADICAL_SAM"/>
    <property type="match status" value="1"/>
</dbReference>
<keyword evidence="1" id="KW-0949">S-adenosyl-L-methionine</keyword>
<reference evidence="6 7" key="1">
    <citation type="submission" date="2016-11" db="EMBL/GenBank/DDBJ databases">
        <authorList>
            <person name="Jaros S."/>
            <person name="Januszkiewicz K."/>
            <person name="Wedrychowicz H."/>
        </authorList>
    </citation>
    <scope>NUCLEOTIDE SEQUENCE [LARGE SCALE GENOMIC DNA]</scope>
    <source>
        <strain evidence="6 7">DSM 15212</strain>
    </source>
</reference>
<dbReference type="Proteomes" id="UP000184465">
    <property type="component" value="Unassembled WGS sequence"/>
</dbReference>
<dbReference type="SUPFAM" id="SSF102114">
    <property type="entry name" value="Radical SAM enzymes"/>
    <property type="match status" value="1"/>
</dbReference>
<dbReference type="InterPro" id="IPR050377">
    <property type="entry name" value="Radical_SAM_PqqE_MftC-like"/>
</dbReference>